<feature type="region of interest" description="Disordered" evidence="5">
    <location>
        <begin position="1023"/>
        <end position="1059"/>
    </location>
</feature>
<feature type="compositionally biased region" description="Basic and acidic residues" evidence="5">
    <location>
        <begin position="1037"/>
        <end position="1054"/>
    </location>
</feature>
<dbReference type="SMART" id="SM00449">
    <property type="entry name" value="SPRY"/>
    <property type="match status" value="1"/>
</dbReference>
<feature type="repeat" description="RCC1" evidence="4">
    <location>
        <begin position="597"/>
        <end position="648"/>
    </location>
</feature>
<dbReference type="STRING" id="4781.A0A0P1A797"/>
<feature type="repeat" description="RCC1" evidence="4">
    <location>
        <begin position="812"/>
        <end position="864"/>
    </location>
</feature>
<dbReference type="PANTHER" id="PTHR45622:SF70">
    <property type="entry name" value="SECRETION-REGULATING GUANINE NUCLEOTIDE EXCHANGE FACTOR"/>
    <property type="match status" value="1"/>
</dbReference>
<evidence type="ECO:0000313" key="10">
    <source>
        <dbReference type="Proteomes" id="UP000054928"/>
    </source>
</evidence>
<dbReference type="SUPFAM" id="SSF56204">
    <property type="entry name" value="Hect, E3 ligase catalytic domain"/>
    <property type="match status" value="1"/>
</dbReference>
<dbReference type="InterPro" id="IPR013320">
    <property type="entry name" value="ConA-like_dom_sf"/>
</dbReference>
<dbReference type="PRINTS" id="PR00633">
    <property type="entry name" value="RCCNDNSATION"/>
</dbReference>
<dbReference type="PROSITE" id="PS50012">
    <property type="entry name" value="RCC1_3"/>
    <property type="match status" value="6"/>
</dbReference>
<dbReference type="SUPFAM" id="SSF50985">
    <property type="entry name" value="RCC1/BLIP-II"/>
    <property type="match status" value="2"/>
</dbReference>
<dbReference type="SUPFAM" id="SSF49899">
    <property type="entry name" value="Concanavalin A-like lectins/glucanases"/>
    <property type="match status" value="2"/>
</dbReference>
<dbReference type="InterPro" id="IPR000569">
    <property type="entry name" value="HECT_dom"/>
</dbReference>
<feature type="domain" description="B30.2/SPRY" evidence="7">
    <location>
        <begin position="3595"/>
        <end position="3775"/>
    </location>
</feature>
<dbReference type="InterPro" id="IPR035983">
    <property type="entry name" value="Hect_E3_ubiquitin_ligase"/>
</dbReference>
<evidence type="ECO:0000256" key="2">
    <source>
        <dbReference type="ARBA" id="ARBA00022786"/>
    </source>
</evidence>
<dbReference type="CDD" id="cd11709">
    <property type="entry name" value="SPRY"/>
    <property type="match status" value="1"/>
</dbReference>
<keyword evidence="1" id="KW-0677">Repeat</keyword>
<evidence type="ECO:0000259" key="8">
    <source>
        <dbReference type="PROSITE" id="PS50237"/>
    </source>
</evidence>
<evidence type="ECO:0000256" key="4">
    <source>
        <dbReference type="PROSITE-ProRule" id="PRU00235"/>
    </source>
</evidence>
<dbReference type="InterPro" id="IPR041969">
    <property type="entry name" value="VP13D_UBA"/>
</dbReference>
<dbReference type="GeneID" id="36395493"/>
<dbReference type="SMART" id="SM00165">
    <property type="entry name" value="UBA"/>
    <property type="match status" value="1"/>
</dbReference>
<organism evidence="9 10">
    <name type="scientific">Plasmopara halstedii</name>
    <name type="common">Downy mildew of sunflower</name>
    <dbReference type="NCBI Taxonomy" id="4781"/>
    <lineage>
        <taxon>Eukaryota</taxon>
        <taxon>Sar</taxon>
        <taxon>Stramenopiles</taxon>
        <taxon>Oomycota</taxon>
        <taxon>Peronosporomycetes</taxon>
        <taxon>Peronosporales</taxon>
        <taxon>Peronosporaceae</taxon>
        <taxon>Plasmopara</taxon>
    </lineage>
</organism>
<name>A0A0P1A797_PLAHL</name>
<dbReference type="InterPro" id="IPR001870">
    <property type="entry name" value="B30.2/SPRY"/>
</dbReference>
<evidence type="ECO:0000256" key="3">
    <source>
        <dbReference type="PROSITE-ProRule" id="PRU00104"/>
    </source>
</evidence>
<dbReference type="EMBL" id="CCYD01000109">
    <property type="protein sequence ID" value="CEG36120.1"/>
    <property type="molecule type" value="Genomic_DNA"/>
</dbReference>
<proteinExistence type="predicted"/>
<feature type="repeat" description="RCC1" evidence="4">
    <location>
        <begin position="760"/>
        <end position="811"/>
    </location>
</feature>
<dbReference type="OrthoDB" id="70521at2759"/>
<protein>
    <submittedName>
        <fullName evidence="9">Hect e3 ubiquitin</fullName>
    </submittedName>
</protein>
<dbReference type="InterPro" id="IPR009091">
    <property type="entry name" value="RCC1/BLIP-II"/>
</dbReference>
<dbReference type="InterPro" id="IPR051709">
    <property type="entry name" value="Ub-ligase/GTPase-reg"/>
</dbReference>
<dbReference type="InterPro" id="IPR000408">
    <property type="entry name" value="Reg_chr_condens"/>
</dbReference>
<dbReference type="Gene3D" id="3.30.2410.10">
    <property type="entry name" value="Hect, E3 ligase catalytic domain"/>
    <property type="match status" value="1"/>
</dbReference>
<evidence type="ECO:0000259" key="6">
    <source>
        <dbReference type="PROSITE" id="PS50030"/>
    </source>
</evidence>
<dbReference type="PROSITE" id="PS00626">
    <property type="entry name" value="RCC1_2"/>
    <property type="match status" value="4"/>
</dbReference>
<dbReference type="Gene3D" id="3.90.1750.10">
    <property type="entry name" value="Hect, E3 ligase catalytic domains"/>
    <property type="match status" value="1"/>
</dbReference>
<dbReference type="PROSITE" id="PS50237">
    <property type="entry name" value="HECT"/>
    <property type="match status" value="1"/>
</dbReference>
<dbReference type="Pfam" id="PF00632">
    <property type="entry name" value="HECT"/>
    <property type="match status" value="1"/>
</dbReference>
<dbReference type="InterPro" id="IPR043136">
    <property type="entry name" value="B30.2/SPRY_sf"/>
</dbReference>
<feature type="repeat" description="RCC1" evidence="4">
    <location>
        <begin position="703"/>
        <end position="754"/>
    </location>
</feature>
<dbReference type="GO" id="GO:0004842">
    <property type="term" value="F:ubiquitin-protein transferase activity"/>
    <property type="evidence" value="ECO:0007669"/>
    <property type="project" value="InterPro"/>
</dbReference>
<feature type="repeat" description="RCC1" evidence="4">
    <location>
        <begin position="929"/>
        <end position="980"/>
    </location>
</feature>
<dbReference type="CDD" id="cd14306">
    <property type="entry name" value="UBA_VP13D"/>
    <property type="match status" value="1"/>
</dbReference>
<dbReference type="SUPFAM" id="SSF46934">
    <property type="entry name" value="UBA-like"/>
    <property type="match status" value="1"/>
</dbReference>
<feature type="compositionally biased region" description="Acidic residues" evidence="5">
    <location>
        <begin position="3092"/>
        <end position="3125"/>
    </location>
</feature>
<evidence type="ECO:0000313" key="9">
    <source>
        <dbReference type="EMBL" id="CEG36120.1"/>
    </source>
</evidence>
<dbReference type="Proteomes" id="UP000054928">
    <property type="component" value="Unassembled WGS sequence"/>
</dbReference>
<evidence type="ECO:0000256" key="5">
    <source>
        <dbReference type="SAM" id="MobiDB-lite"/>
    </source>
</evidence>
<dbReference type="Gene3D" id="2.130.10.30">
    <property type="entry name" value="Regulator of chromosome condensation 1/beta-lactamase-inhibitor protein II"/>
    <property type="match status" value="3"/>
</dbReference>
<dbReference type="GO" id="GO:0005737">
    <property type="term" value="C:cytoplasm"/>
    <property type="evidence" value="ECO:0007669"/>
    <property type="project" value="TreeGrafter"/>
</dbReference>
<dbReference type="OMA" id="TTWLYIN"/>
<sequence>MQWSDACGTGYEPPGIALNHLQTLSRSDMRWGRLTYAQLIDEEFLAKQLRRLDCTQEARRSGRLALLETKEMSLDKSIRQRLMAAQLKASRDASDDDEVEAKVETTDLFNTFHGGKKRELLIAQCVLGNLQQPELATLMTTKLKEALSRLCTFPNPIYRLIFLRRQLIKSMHEATAFQHRQWKATMEKNVHLVRCMEMSLHPSADEIQIGSTDSTGMIGTIKHKAKVFREAIIGLQMMLCILDGYNDSTVTTGTQKREFLANLLLMLHEIAPLALCTRRGNSSSYNFNLPRSSSTSNAATIAEFIEKVQKFLILMCPRPNTLSLTSPRLRAISKTSESEVLDRTNAIDGLIHLAAATGSVRDFLVVLKVLLGATNSVLDAGRSESHITLSSRALYTASNPSLPSMYTSEVLSPDIDNHLTKSKRSRPNSCKVANGHLLSAREIKDDTLLDASRKKGLLKGIKVEAPNISVSKENIATLPSGVSHHRPLYTSRGKNFVSKCFPTKIELKDAMKLGNFSPSVDVPAMKETLVRDSPMCTPIGIARCPKIKNLNVRSVLIGLDGVKPCCPKQASHGNSQSYNFCNVITGPNTLEEDERDREVWSCGQNSYGELGHGDTTSRKSFQRIQSLQHKEIIQIGAGNEHTIALTVDGRVFTCGYNDNGQCGQGVTSRVAVWSEIHELGAINITQAHAYNGCEHTIFVTLDGQVVTCGYNYRGQLGHGNTASESVPKVIQSLDNKIVRLVSCSYYHTILTCEGGDNGQPFVFTFGRNDYGQLGHNDTIDRKIPQRIEALNDEQIVSVACGQYHTMVVTAGGKLFAFGKNDYGQLGVDSFENQVVPVQVKAGLENQECLEVRCGYYHTIVRCTGAHLYAFGRNDYGQLGLGRPNARASAILQLQQQRFSYANLIEELEGKEIIRFACGCYHTIAVSDNGVLYVFGRNNHGQLGTGDTTERMYPFPIDDFAGKRVAQVAAGFYHTVLLTGGIEDEKMEQELVRNITGDTSSTLGCKGIDHLTILSSPTIENWLDPSKKSENKSVGTLDVEKGEAFDNDTRDEDHQSPGQSDAETLIELFSDDALLVGLVILAQLDRLCQPFLPKPGSYPMLQHPSLSVIEKLIKAKGPSFDTSYVFEESFEVFGIHTCSSTFESLAILLKHISTRKIGKSSRFALAIKPISTSHLQAYMLAALIRILQANLSQLLRSSLAKTTMLLSTEMSSPKEPTIDVKGWVNELDQTRLAILQIRDVLFSLVDIRRRRNVCYALDGIADEEGNTLRIAEEAIATLMEGYEIFFPCKCLRRQFFFHVMQENMNRDGSKYLCGLQCRSDLWQIEMFPKSRKLLLEPLLNRMTEDALIVRCLPLQSQLEPSQTSLMHEMYQTVFNRIATEFSQRLGNVVGLQSSSKISPRPKSAQAFFRMLQGMQKHLASWAASVQDWIIEDSVSEQSSAYIESKVAYLIDRTFRVDKNDLCHVPAQWRCFLEFTLMALQQCSEVLRQILSMKSLPSPTRGYTYSAELDSEKRLKIFETVELSVVGQLLPLLVVHLLGFSNNTLFATALLPTLKTLLKFIDAFNQLDPAAESAETQYVEMMASCASFKSSEEEAIVLETTRRESECTFNPSQDIKSISSTGMTSSNVMALPWNFRLEKEVAILTTEMAMTLVVGNPIFTYSNVTSDHDKSSTQQVSNRWTNSSLLQGGLKPNIVAQSINRRSFNSRIVQHTPFPTPESSPFSLILPPTLDDERVLPLWQVPTNQNYREIFGSLSIETFLMSFHYQRDFETQNEAIAAATTLCTWIRDNYCKKDPSYRMLVRQSQLAINSNAILQSVEIQKNDLRIEAACFAALIHHSLVGVHAYHFALMLQQSAEERRSAPPRTFIFLWQTVAQLRRNLAAQKTKIKNNFHLDSDTSQERSFDRIVALQQTILDRCKLLLLLDVYEEQEHCNVQLDAGYIAPYDPAFLVFVDSTCKFTASSAKRHLYTTYTDENLPFLIAFPLSKWRILRTAFHSILRWKFTCRVSLRQVSQEILAFILSDEPVSSLNAISKLLIDPCRRVSCSTRGLENLQDLITMVSYDSIQADIVHQISQVFVLQSSTLSILTRSYAVGYFYLSLQNETFANLFGKLTEIMTDKAARLVNSKDSSTKSTILTLTLFLSAWGIHFDRKQFESVSDIGVLNVIQELMQNLTNRDEGNSCSEMLSSGEGFVNKRVQQTSRSNYFSQNQLARLRNTLWIVFRNICIHFAVQTKTSLNSQDIDVPTLPVCSSVVQLLLDEAVSISNHFLDFYRIKQIELTSSVPVAARRSFEVISQPRRFSCKNKGIIVSYDDMISSSRSDLNPPMSPLLKSSEFSVTTWLYINTELNRRTNCHELPDDFHDHQLVFLRGAGREIALYLVLVPESVDNWRIEVGITMHINQDSEVGSFAGKCRMLERVVSKQVVASGTWSHVAIVLETTKIHLYLNGILDCQCSLAAQNSLIWATGSVNLPLHFGRFPSVFSMDRLAHSVSSAIQFLPCSLGISNAAGWELTTTLSNNAIEHKTKMLRCFDGWLSHFRFHNRSLSPIHVRVVFDEKKLATIVSSDGTQHLRIMELHALIMLLSSSSEGLVHFSSQFSKWVQLIWRTFLESNLVCIQQSSLRVLGALLPLGDPMKASNVLVHDDPMTLDNFGFYTYDNLFVQQIIRMIGFCLYKCPYRIAGEFDSNTTVVPSSLMIARNIHINQFSLDIHDNLHQKTELQSNIEDQYQSSRRQSSVLANELNYLLQKLFKCSNASWSQGIIRTISHSTQHCLSFQTKLIPSEDRFLQFGKHNLHFSTLKYVESVGCSYYLNGGAEFLRPGLTVELRGSRDRAHVVSLVSLPDTNNLPHSLAYVQKDHGPAHKTWSNLSWYDKVFSPSCNVQLSKVNIDELNPTQVTGAHQTYSTVIYDVASHPKGGRVLQTLVEKAAKVIPVVYNTKGNVQSQGNGSKDSFNSVRNGAMLLKALVQVAATEAGVDHLLAEPALLEFITELAVREDKNIEHLTLYQTEMCVNALRHEVYTALIELEEEGEAELASTANCENDSSEVGLSERTTLGRNVWEEEQVIETSRYRESPSFCLKLYNSEEVDREENRRADETWDQLDANEEEYEDEDEDEIFDGTDGENDEEDEDESQFELVEELMLMGFPEDWCILALKQTENDIVNASAWIVDNLEYLSKLQSTLDKEKNRNQGKFRCDEEEDDVVPYDDRLSGQPQLQSLETSIQSATKNDDIESGSKFTSQALSLQQSFNVPILNDKEMGRKVFGEMYFPFEEGGFLFNAKSRFMRSWRAGSIELKETLMVNSSPHISNRAEASSASFEENFDTEIRHLDLKHLGMKLWTLENTLSLMYARRCIVTFLHNLITSQRGISSMQTWISCEQWLKLLKLVLLRGDQFTIDSKRTRYPLELSIDQVFSKAFQYFVDQDLATTAAAAFKFCLEQLEAAAMEKVYEATLWTQRSLIRSDQKVGQEPAIELVVWLLDLLLASPNFIVISLPLDFLKGVMHQLRCCLGTTNLPTKFIVLRTISRLIRIMDTGKHDIVQDSQLVVKDFIAAANLRHNRELGQGRLVFSQYLQSYIELLCVLKGFMNDFHATSAKDVLDTKAQSLVSFQSLSTPQSDGISLQFNRKRSCSSLLTIAEDDQSAIYHGNEVWNTACSTIGFSTGIHSWLVSIDKSNSPYLFVGVAARQSNMDSYLGADDQSWGFIGDKALYYQRNRLRAYGESFKEGDCIGVRLDCEKGELSFSKNGEDLGLAFENVVGEICPAVAFFSRHQKVSFIKNSCVSSGGNEAWISSTGEEEHGSIHDCLTACELMSNWVKKTSMCSTLAAAAFAMTTDWLRGTKKFVTTRSGKSLWVDVTRESCEKLGFYSGDRVRTPRGNAIVLGVANDRLWVDVDTESGSWFFHPSKLHKLTSAKTTLLDSIELVNSDISNPALESDPYLKRDEKECKLDVDDSTLETPMRHLIITQQELTEFGEHSLWTVAVDRELIAVVNDFCETSRINPWNLTPFQLLNVVCGKTAVLELTSVAAVLAMPREICEKMIIARFAILRYANVYISRALPFFDLTWHYFLPDSNSLPCQLISQCRGSIFVSVKNTFWSSLMDRTALSLKRSDDEYDYPDDLPQLHVNRMKAAAAKCHQRDESSLFSSLFGQSFEELHFLPVQTLRMVYSHPMDDGQFRTFKVRFEGEGVDDYGGPYREFFSQFFAELQMLYGLESGNNTKLTTNDTHGEEPSGSSAKFDAGGSVSACLLPFFLPSPNWRNSVGANREKFVLNSALLKDIAEEGGSSKEKRELYCEMFHFLGQMIGICLRTRVCVRLDFAMSVWKQLVAEDDLSLESALETLKEIDYVAYSLWKTLQGILDDSKGQNMAKHMEQLQAMDLVFTTVLSDGQTVELCEDGINTSVTMSNLKDYINLMLQARLQESRDVINIIKQGLHSIMPVSALSLLTWTEFEKRMCGVSEIDVKLLKDNTEYDEELSVNDEFIQRFWRVLESFELEDKRAFLRFVWARSRLPSGSEQFQQKFKIQALASSGSDGNSASSTAGTSEQWMDSQMPKSHTCFFALQLPRYSSDEVCRERFLYAVHNCVEMDGDFRLADTEITGWTDINPTDQLRI</sequence>
<dbReference type="Pfam" id="PF25390">
    <property type="entry name" value="WD40_RLD"/>
    <property type="match status" value="1"/>
</dbReference>
<dbReference type="PROSITE" id="PS50030">
    <property type="entry name" value="UBA"/>
    <property type="match status" value="1"/>
</dbReference>
<dbReference type="Gene3D" id="1.10.8.10">
    <property type="entry name" value="DNA helicase RuvA subunit, C-terminal domain"/>
    <property type="match status" value="1"/>
</dbReference>
<dbReference type="Pfam" id="PF00622">
    <property type="entry name" value="SPRY"/>
    <property type="match status" value="1"/>
</dbReference>
<dbReference type="InterPro" id="IPR009060">
    <property type="entry name" value="UBA-like_sf"/>
</dbReference>
<keyword evidence="2 3" id="KW-0833">Ubl conjugation pathway</keyword>
<dbReference type="Gene3D" id="3.30.2160.10">
    <property type="entry name" value="Hect, E3 ligase catalytic domain"/>
    <property type="match status" value="1"/>
</dbReference>
<evidence type="ECO:0000256" key="1">
    <source>
        <dbReference type="ARBA" id="ARBA00022737"/>
    </source>
</evidence>
<dbReference type="Gene3D" id="2.60.120.920">
    <property type="match status" value="1"/>
</dbReference>
<dbReference type="InterPro" id="IPR058923">
    <property type="entry name" value="RCC1-like_dom"/>
</dbReference>
<dbReference type="InterPro" id="IPR015940">
    <property type="entry name" value="UBA"/>
</dbReference>
<evidence type="ECO:0000259" key="7">
    <source>
        <dbReference type="PROSITE" id="PS50188"/>
    </source>
</evidence>
<dbReference type="InterPro" id="IPR003877">
    <property type="entry name" value="SPRY_dom"/>
</dbReference>
<feature type="domain" description="UBA" evidence="6">
    <location>
        <begin position="3121"/>
        <end position="3166"/>
    </location>
</feature>
<dbReference type="RefSeq" id="XP_024572489.1">
    <property type="nucleotide sequence ID" value="XM_024716290.1"/>
</dbReference>
<dbReference type="PANTHER" id="PTHR45622">
    <property type="entry name" value="UBIQUITIN-PROTEIN LIGASE E3A-RELATED"/>
    <property type="match status" value="1"/>
</dbReference>
<dbReference type="SMART" id="SM00119">
    <property type="entry name" value="HECTc"/>
    <property type="match status" value="1"/>
</dbReference>
<dbReference type="PROSITE" id="PS50188">
    <property type="entry name" value="B302_SPRY"/>
    <property type="match status" value="1"/>
</dbReference>
<keyword evidence="10" id="KW-1185">Reference proteome</keyword>
<reference evidence="10" key="1">
    <citation type="submission" date="2014-09" db="EMBL/GenBank/DDBJ databases">
        <authorList>
            <person name="Sharma Rahul"/>
            <person name="Thines Marco"/>
        </authorList>
    </citation>
    <scope>NUCLEOTIDE SEQUENCE [LARGE SCALE GENOMIC DNA]</scope>
</reference>
<feature type="region of interest" description="Disordered" evidence="5">
    <location>
        <begin position="3083"/>
        <end position="3125"/>
    </location>
</feature>
<feature type="repeat" description="RCC1" evidence="4">
    <location>
        <begin position="865"/>
        <end position="928"/>
    </location>
</feature>
<dbReference type="Gene3D" id="2.60.120.200">
    <property type="match status" value="1"/>
</dbReference>
<feature type="domain" description="HECT" evidence="8">
    <location>
        <begin position="4161"/>
        <end position="4584"/>
    </location>
</feature>
<feature type="active site" description="Glycyl thioester intermediate" evidence="3">
    <location>
        <position position="4548"/>
    </location>
</feature>
<accession>A0A0P1A797</accession>